<proteinExistence type="predicted"/>
<accession>A0A0G0KIS4</accession>
<organism evidence="1 2">
    <name type="scientific">Candidatus Daviesbacteria bacterium GW2011_GWF2_38_6</name>
    <dbReference type="NCBI Taxonomy" id="1618432"/>
    <lineage>
        <taxon>Bacteria</taxon>
        <taxon>Candidatus Daviesiibacteriota</taxon>
    </lineage>
</organism>
<dbReference type="Proteomes" id="UP000034324">
    <property type="component" value="Unassembled WGS sequence"/>
</dbReference>
<evidence type="ECO:0000313" key="2">
    <source>
        <dbReference type="Proteomes" id="UP000034324"/>
    </source>
</evidence>
<comment type="caution">
    <text evidence="1">The sequence shown here is derived from an EMBL/GenBank/DDBJ whole genome shotgun (WGS) entry which is preliminary data.</text>
</comment>
<gene>
    <name evidence="1" type="ORF">US99_C0015G0002</name>
</gene>
<evidence type="ECO:0000313" key="1">
    <source>
        <dbReference type="EMBL" id="KKQ78652.1"/>
    </source>
</evidence>
<sequence length="366" mass="42304">MPLETVTEEQFRSVFGDVPELTQPSVFSEGDQKIIVPFDRFQIEDHGSRHKIGILETSPYDASACDRNDDTLSYPDASNLIRVRYDSLYGLRARTWQVLRRITRDAWSEEKEEPELILLFSDMKYDCGSVSIFYRSMPASFFHANYDLLLRNPNSHRVSIEVRSNSLDLEEKPPIAQILYSPNDQEPIIRGEFVNAEYDEALNNGVEERKGKLSGEWNHPYTVFLCEFIIGLRLGSIQFQDKQSGNLRQFHREAKLNPPRPYPLKGSPYTAGVYFGYRNDLVRGGLGHRRLSFARMNRQTGEEWVLSVPDWINSRHFMNDLSGKPFGDFFLTYPVVFGVRRLGQEDQWCVTLGNHDEEQKILDCVS</sequence>
<dbReference type="AlphaFoldDB" id="A0A0G0KIS4"/>
<protein>
    <submittedName>
        <fullName evidence="1">Uncharacterized protein</fullName>
    </submittedName>
</protein>
<name>A0A0G0KIS4_9BACT</name>
<dbReference type="EMBL" id="LBVC01000015">
    <property type="protein sequence ID" value="KKQ78652.1"/>
    <property type="molecule type" value="Genomic_DNA"/>
</dbReference>
<reference evidence="1 2" key="1">
    <citation type="journal article" date="2015" name="Nature">
        <title>rRNA introns, odd ribosomes, and small enigmatic genomes across a large radiation of phyla.</title>
        <authorList>
            <person name="Brown C.T."/>
            <person name="Hug L.A."/>
            <person name="Thomas B.C."/>
            <person name="Sharon I."/>
            <person name="Castelle C.J."/>
            <person name="Singh A."/>
            <person name="Wilkins M.J."/>
            <person name="Williams K.H."/>
            <person name="Banfield J.F."/>
        </authorList>
    </citation>
    <scope>NUCLEOTIDE SEQUENCE [LARGE SCALE GENOMIC DNA]</scope>
</reference>